<dbReference type="HOGENOM" id="CLU_025711_3_1_5"/>
<name>A0A0B5E0H8_9RHOB</name>
<organism evidence="2 3">
    <name type="scientific">Celeribacter indicus</name>
    <dbReference type="NCBI Taxonomy" id="1208324"/>
    <lineage>
        <taxon>Bacteria</taxon>
        <taxon>Pseudomonadati</taxon>
        <taxon>Pseudomonadota</taxon>
        <taxon>Alphaproteobacteria</taxon>
        <taxon>Rhodobacterales</taxon>
        <taxon>Roseobacteraceae</taxon>
        <taxon>Celeribacter</taxon>
    </lineage>
</organism>
<feature type="domain" description="NAD(P)-binding" evidence="1">
    <location>
        <begin position="7"/>
        <end position="192"/>
    </location>
</feature>
<dbReference type="AlphaFoldDB" id="A0A0B5E0H8"/>
<dbReference type="STRING" id="1208324.P73_4039"/>
<dbReference type="InterPro" id="IPR051606">
    <property type="entry name" value="Polyketide_Oxido-like"/>
</dbReference>
<reference evidence="2 3" key="1">
    <citation type="journal article" date="2014" name="Int. J. Syst. Evol. Microbiol.">
        <title>Celeribacter indicus sp. nov., a polycyclic aromatic hydrocarbon-degrading bacterium from deep-sea sediment and reclassification of Huaishuia halophila as Celeribacter halophilus comb. nov.</title>
        <authorList>
            <person name="Lai Q."/>
            <person name="Cao J."/>
            <person name="Yuan J."/>
            <person name="Li F."/>
            <person name="Shao Z."/>
        </authorList>
    </citation>
    <scope>NUCLEOTIDE SEQUENCE [LARGE SCALE GENOMIC DNA]</scope>
    <source>
        <strain evidence="2">P73</strain>
    </source>
</reference>
<dbReference type="Pfam" id="PF13460">
    <property type="entry name" value="NAD_binding_10"/>
    <property type="match status" value="1"/>
</dbReference>
<protein>
    <submittedName>
        <fullName evidence="2">NAD-dependent epimerase/dehydratase</fullName>
    </submittedName>
</protein>
<dbReference type="InterPro" id="IPR016040">
    <property type="entry name" value="NAD(P)-bd_dom"/>
</dbReference>
<gene>
    <name evidence="2" type="ORF">P73_4039</name>
</gene>
<evidence type="ECO:0000259" key="1">
    <source>
        <dbReference type="Pfam" id="PF13460"/>
    </source>
</evidence>
<accession>A0A0B5E0H8</accession>
<proteinExistence type="predicted"/>
<dbReference type="Proteomes" id="UP000031521">
    <property type="component" value="Chromosome"/>
</dbReference>
<dbReference type="KEGG" id="cid:P73_4039"/>
<dbReference type="GO" id="GO:0016646">
    <property type="term" value="F:oxidoreductase activity, acting on the CH-NH group of donors, NAD or NADP as acceptor"/>
    <property type="evidence" value="ECO:0007669"/>
    <property type="project" value="TreeGrafter"/>
</dbReference>
<sequence length="203" mass="21943">MSVLLIGATGAAGTRILDELLRRGRTVTALVRRAERLTPRQGLSVVGGDVNDPDVIAPILFGHEAVITATRFLDIEPAAFIRAVKAACVPHLLVVGGAGTLYARPGIQRVDEPEFNPAVRPESLAGRAFLTALQAEHELNWSFLSPSANFEPGQRTATYRLGTDDLLIGADGRSAISFEDYAVALVDELDSPRHLRRRFTVGY</sequence>
<evidence type="ECO:0000313" key="3">
    <source>
        <dbReference type="Proteomes" id="UP000031521"/>
    </source>
</evidence>
<keyword evidence="3" id="KW-1185">Reference proteome</keyword>
<dbReference type="PANTHER" id="PTHR43355:SF2">
    <property type="entry name" value="FLAVIN REDUCTASE (NADPH)"/>
    <property type="match status" value="1"/>
</dbReference>
<dbReference type="PANTHER" id="PTHR43355">
    <property type="entry name" value="FLAVIN REDUCTASE (NADPH)"/>
    <property type="match status" value="1"/>
</dbReference>
<dbReference type="EMBL" id="CP004393">
    <property type="protein sequence ID" value="AJE48754.1"/>
    <property type="molecule type" value="Genomic_DNA"/>
</dbReference>
<evidence type="ECO:0000313" key="2">
    <source>
        <dbReference type="EMBL" id="AJE48754.1"/>
    </source>
</evidence>
<dbReference type="InterPro" id="IPR036291">
    <property type="entry name" value="NAD(P)-bd_dom_sf"/>
</dbReference>
<dbReference type="RefSeq" id="WP_043870995.1">
    <property type="nucleotide sequence ID" value="NZ_CP004393.1"/>
</dbReference>
<dbReference type="OrthoDB" id="7419852at2"/>
<dbReference type="SUPFAM" id="SSF51735">
    <property type="entry name" value="NAD(P)-binding Rossmann-fold domains"/>
    <property type="match status" value="1"/>
</dbReference>
<dbReference type="Gene3D" id="3.40.50.720">
    <property type="entry name" value="NAD(P)-binding Rossmann-like Domain"/>
    <property type="match status" value="1"/>
</dbReference>